<protein>
    <submittedName>
        <fullName evidence="5">Glutathione S-transferase omega</fullName>
        <ecNumber evidence="5">2.5.1.18</ecNumber>
    </submittedName>
</protein>
<dbReference type="EMBL" id="KJ868745">
    <property type="protein sequence ID" value="AIL23546.1"/>
    <property type="molecule type" value="mRNA"/>
</dbReference>
<dbReference type="SUPFAM" id="SSF52833">
    <property type="entry name" value="Thioredoxin-like"/>
    <property type="match status" value="1"/>
</dbReference>
<dbReference type="SFLD" id="SFLDS00019">
    <property type="entry name" value="Glutathione_Transferase_(cytos"/>
    <property type="match status" value="1"/>
</dbReference>
<keyword evidence="5" id="KW-0808">Transferase</keyword>
<dbReference type="InterPro" id="IPR036282">
    <property type="entry name" value="Glutathione-S-Trfase_C_sf"/>
</dbReference>
<evidence type="ECO:0000256" key="2">
    <source>
        <dbReference type="ARBA" id="ARBA00023002"/>
    </source>
</evidence>
<proteinExistence type="evidence at transcript level"/>
<dbReference type="InterPro" id="IPR040079">
    <property type="entry name" value="Glutathione_S-Trfase"/>
</dbReference>
<dbReference type="AlphaFoldDB" id="A0A077CXF5"/>
<dbReference type="EC" id="2.5.1.18" evidence="5"/>
<dbReference type="PRINTS" id="PR01625">
    <property type="entry name" value="GSTRNSFRASEO"/>
</dbReference>
<dbReference type="GO" id="GO:0045174">
    <property type="term" value="F:glutathione dehydrogenase (ascorbate) activity"/>
    <property type="evidence" value="ECO:0007669"/>
    <property type="project" value="TreeGrafter"/>
</dbReference>
<dbReference type="FunFam" id="1.20.1050.10:FF:000009">
    <property type="entry name" value="Glutathione S-transferase omega-1"/>
    <property type="match status" value="1"/>
</dbReference>
<feature type="domain" description="GST C-terminal" evidence="4">
    <location>
        <begin position="103"/>
        <end position="238"/>
    </location>
</feature>
<dbReference type="PROSITE" id="PS50404">
    <property type="entry name" value="GST_NTER"/>
    <property type="match status" value="1"/>
</dbReference>
<dbReference type="PANTHER" id="PTHR43968:SF6">
    <property type="entry name" value="GLUTATHIONE S-TRANSFERASE OMEGA"/>
    <property type="match status" value="1"/>
</dbReference>
<dbReference type="PANTHER" id="PTHR43968">
    <property type="match status" value="1"/>
</dbReference>
<dbReference type="GO" id="GO:0004364">
    <property type="term" value="F:glutathione transferase activity"/>
    <property type="evidence" value="ECO:0007669"/>
    <property type="project" value="UniProtKB-EC"/>
</dbReference>
<gene>
    <name evidence="5" type="primary">GSTo1</name>
</gene>
<dbReference type="InterPro" id="IPR004045">
    <property type="entry name" value="Glutathione_S-Trfase_N"/>
</dbReference>
<sequence>MNSKHLSKGARQLSPVRKGKIRLYTNRFCPYCQRVVLILDAKNIPYEIVNINLLNKPDWMYDKSPMGKIPAIEMDNGEVLYESLIIADYLDEKYPQRQLHPKDPLQKAKDQLLLRQFTKVINALLKSIHVGRVDNDEAEVITEGLTTFENELANRSGPFFAGQKPGMLDYMIWPWCERSDVLKMFGRAYILKKDKYKKLMDWRKIMMEDETVKKSCCDVNTHIKYLQSHRAGLPDYDLLCFK</sequence>
<dbReference type="PROSITE" id="PS50405">
    <property type="entry name" value="GST_CTER"/>
    <property type="match status" value="1"/>
</dbReference>
<dbReference type="Gene3D" id="1.20.1050.10">
    <property type="match status" value="1"/>
</dbReference>
<dbReference type="SUPFAM" id="SSF47616">
    <property type="entry name" value="GST C-terminal domain-like"/>
    <property type="match status" value="1"/>
</dbReference>
<feature type="domain" description="GST N-terminal" evidence="3">
    <location>
        <begin position="19"/>
        <end position="98"/>
    </location>
</feature>
<evidence type="ECO:0000259" key="4">
    <source>
        <dbReference type="PROSITE" id="PS50405"/>
    </source>
</evidence>
<dbReference type="Pfam" id="PF13417">
    <property type="entry name" value="GST_N_3"/>
    <property type="match status" value="1"/>
</dbReference>
<dbReference type="InterPro" id="IPR050983">
    <property type="entry name" value="GST_Omega/HSP26"/>
</dbReference>
<dbReference type="SFLD" id="SFLDG00358">
    <property type="entry name" value="Main_(cytGST)"/>
    <property type="match status" value="1"/>
</dbReference>
<dbReference type="GO" id="GO:0006749">
    <property type="term" value="P:glutathione metabolic process"/>
    <property type="evidence" value="ECO:0007669"/>
    <property type="project" value="TreeGrafter"/>
</dbReference>
<name>A0A077CXF5_TENMO</name>
<reference evidence="5" key="1">
    <citation type="submission" date="2014-05" db="EMBL/GenBank/DDBJ databases">
        <title>Identification of putative glutathione S-transferase genes from Tenebrio molitor.</title>
        <authorList>
            <person name="Liu S."/>
        </authorList>
    </citation>
    <scope>NUCLEOTIDE SEQUENCE</scope>
    <source>
        <strain evidence="5">AAU-P</strain>
    </source>
</reference>
<dbReference type="InterPro" id="IPR010987">
    <property type="entry name" value="Glutathione-S-Trfase_C-like"/>
</dbReference>
<dbReference type="FunFam" id="3.40.30.10:FF:000123">
    <property type="entry name" value="Glutathione transferase o1"/>
    <property type="match status" value="1"/>
</dbReference>
<organism evidence="5">
    <name type="scientific">Tenebrio molitor</name>
    <name type="common">Yellow mealworm beetle</name>
    <dbReference type="NCBI Taxonomy" id="7067"/>
    <lineage>
        <taxon>Eukaryota</taxon>
        <taxon>Metazoa</taxon>
        <taxon>Ecdysozoa</taxon>
        <taxon>Arthropoda</taxon>
        <taxon>Hexapoda</taxon>
        <taxon>Insecta</taxon>
        <taxon>Pterygota</taxon>
        <taxon>Neoptera</taxon>
        <taxon>Endopterygota</taxon>
        <taxon>Coleoptera</taxon>
        <taxon>Polyphaga</taxon>
        <taxon>Cucujiformia</taxon>
        <taxon>Tenebrionidae</taxon>
        <taxon>Tenebrio</taxon>
    </lineage>
</organism>
<evidence type="ECO:0000259" key="3">
    <source>
        <dbReference type="PROSITE" id="PS50404"/>
    </source>
</evidence>
<evidence type="ECO:0000256" key="1">
    <source>
        <dbReference type="ARBA" id="ARBA00011067"/>
    </source>
</evidence>
<dbReference type="InterPro" id="IPR011767">
    <property type="entry name" value="GLR_AS"/>
</dbReference>
<dbReference type="Gene3D" id="3.40.30.10">
    <property type="entry name" value="Glutaredoxin"/>
    <property type="match status" value="1"/>
</dbReference>
<accession>A0A077CXF5</accession>
<dbReference type="PROSITE" id="PS51354">
    <property type="entry name" value="GLUTAREDOXIN_2"/>
    <property type="match status" value="1"/>
</dbReference>
<comment type="similarity">
    <text evidence="1">Belongs to the GST superfamily. Omega family.</text>
</comment>
<keyword evidence="2" id="KW-0560">Oxidoreductase</keyword>
<dbReference type="InterPro" id="IPR005442">
    <property type="entry name" value="GST_omega"/>
</dbReference>
<evidence type="ECO:0000313" key="5">
    <source>
        <dbReference type="EMBL" id="AIL23546.1"/>
    </source>
</evidence>
<dbReference type="GO" id="GO:0005737">
    <property type="term" value="C:cytoplasm"/>
    <property type="evidence" value="ECO:0007669"/>
    <property type="project" value="InterPro"/>
</dbReference>
<dbReference type="InterPro" id="IPR036249">
    <property type="entry name" value="Thioredoxin-like_sf"/>
</dbReference>
<dbReference type="Pfam" id="PF13410">
    <property type="entry name" value="GST_C_2"/>
    <property type="match status" value="1"/>
</dbReference>
<dbReference type="PROSITE" id="PS00195">
    <property type="entry name" value="GLUTAREDOXIN_1"/>
    <property type="match status" value="1"/>
</dbReference>